<gene>
    <name evidence="5" type="ORF">A8C75_04000</name>
</gene>
<dbReference type="GO" id="GO:0044780">
    <property type="term" value="P:bacterial-type flagellum assembly"/>
    <property type="evidence" value="ECO:0007669"/>
    <property type="project" value="InterPro"/>
</dbReference>
<dbReference type="STRING" id="1821621.A8C75_04000"/>
<comment type="function">
    <text evidence="1">Required for the efficient initiation of filament assembly.</text>
</comment>
<dbReference type="OrthoDB" id="6119092at2"/>
<evidence type="ECO:0008006" key="7">
    <source>
        <dbReference type="Google" id="ProtNLM"/>
    </source>
</evidence>
<evidence type="ECO:0000256" key="2">
    <source>
        <dbReference type="ARBA" id="ARBA00007703"/>
    </source>
</evidence>
<dbReference type="AlphaFoldDB" id="A0A1A9EVZ2"/>
<organism evidence="5 6">
    <name type="scientific">Marinobacterium aestuarii</name>
    <dbReference type="NCBI Taxonomy" id="1821621"/>
    <lineage>
        <taxon>Bacteria</taxon>
        <taxon>Pseudomonadati</taxon>
        <taxon>Pseudomonadota</taxon>
        <taxon>Gammaproteobacteria</taxon>
        <taxon>Oceanospirillales</taxon>
        <taxon>Oceanospirillaceae</taxon>
        <taxon>Marinobacterium</taxon>
    </lineage>
</organism>
<evidence type="ECO:0000313" key="5">
    <source>
        <dbReference type="EMBL" id="ANG61719.1"/>
    </source>
</evidence>
<proteinExistence type="inferred from homology"/>
<accession>A0A1A9EVZ2</accession>
<dbReference type="InterPro" id="IPR007809">
    <property type="entry name" value="FlgN-like"/>
</dbReference>
<dbReference type="Proteomes" id="UP000078070">
    <property type="component" value="Chromosome"/>
</dbReference>
<evidence type="ECO:0000256" key="4">
    <source>
        <dbReference type="SAM" id="MobiDB-lite"/>
    </source>
</evidence>
<dbReference type="RefSeq" id="WP_067378438.1">
    <property type="nucleotide sequence ID" value="NZ_CP015839.1"/>
</dbReference>
<keyword evidence="6" id="KW-1185">Reference proteome</keyword>
<dbReference type="InterPro" id="IPR036679">
    <property type="entry name" value="FlgN-like_sf"/>
</dbReference>
<evidence type="ECO:0000256" key="1">
    <source>
        <dbReference type="ARBA" id="ARBA00002397"/>
    </source>
</evidence>
<name>A0A1A9EVZ2_9GAMM</name>
<comment type="similarity">
    <text evidence="2">Belongs to the FlgN family.</text>
</comment>
<dbReference type="Pfam" id="PF05130">
    <property type="entry name" value="FlgN"/>
    <property type="match status" value="1"/>
</dbReference>
<reference evidence="6" key="1">
    <citation type="submission" date="2016-05" db="EMBL/GenBank/DDBJ databases">
        <authorList>
            <person name="Baek K."/>
            <person name="Yang S.-J."/>
        </authorList>
    </citation>
    <scope>NUCLEOTIDE SEQUENCE [LARGE SCALE GENOMIC DNA]</scope>
    <source>
        <strain evidence="6">ST58-10</strain>
    </source>
</reference>
<reference evidence="5 6" key="2">
    <citation type="journal article" date="2018" name="Int. J. Syst. Evol. Microbiol.">
        <title>Marinobacterium aestuarii sp. nov., a benzene-degrading marine bacterium isolated from estuary sediment.</title>
        <authorList>
            <person name="Bae S.S."/>
            <person name="Jung J."/>
            <person name="Chung D."/>
            <person name="Baek K."/>
        </authorList>
    </citation>
    <scope>NUCLEOTIDE SEQUENCE [LARGE SCALE GENOMIC DNA]</scope>
    <source>
        <strain evidence="5 6">ST58-10</strain>
    </source>
</reference>
<keyword evidence="3" id="KW-1005">Bacterial flagellum biogenesis</keyword>
<dbReference type="Gene3D" id="1.20.58.300">
    <property type="entry name" value="FlgN-like"/>
    <property type="match status" value="1"/>
</dbReference>
<feature type="compositionally biased region" description="Polar residues" evidence="4">
    <location>
        <begin position="133"/>
        <end position="142"/>
    </location>
</feature>
<protein>
    <recommendedName>
        <fullName evidence="7">Flagellar biosynthesis protein FlgN</fullName>
    </recommendedName>
</protein>
<evidence type="ECO:0000313" key="6">
    <source>
        <dbReference type="Proteomes" id="UP000078070"/>
    </source>
</evidence>
<feature type="region of interest" description="Disordered" evidence="4">
    <location>
        <begin position="123"/>
        <end position="142"/>
    </location>
</feature>
<dbReference type="SUPFAM" id="SSF140566">
    <property type="entry name" value="FlgN-like"/>
    <property type="match status" value="1"/>
</dbReference>
<evidence type="ECO:0000256" key="3">
    <source>
        <dbReference type="ARBA" id="ARBA00022795"/>
    </source>
</evidence>
<sequence>MTDLQAQLEIEFAALSQHNLEDLQQSTASKQLLLEQLAESSAQREQLMTQCGYSATPDGMAQWFAALPEDVRPASETLWQRLQQALEQIQRLNLRNEQVLRRSSRNNDQLLALLRGQNQRHTLYDASGGKGQLSAQNRLGKA</sequence>
<dbReference type="EMBL" id="CP015839">
    <property type="protein sequence ID" value="ANG61719.1"/>
    <property type="molecule type" value="Genomic_DNA"/>
</dbReference>
<dbReference type="KEGG" id="mars:A8C75_04000"/>